<sequence length="568" mass="62385">MAHRHPGAAPAARIRDQGRPRTPTAPFGIEDWTMATQAASYGAHDDHVPTGWRRWVFSTNNKDIGIMYLIFAIVAGIVGGALSIGIRLELMEPGLQYFKNPQTFNVFTTGHGLIMIFFMVMPALIGGFGNYFVPLMIGAPDTAFPRINNIAFWLLVPAFALAIMSLFVEGAAGSDGFGGGWTIYPPLSSKLGHPGPAMDLLIFSLHVAGASSILGAINLITTIFNMRAPGMTLHKMPLFAWAQLITAFLLLLSLPVLAGAITMLLTDRNFGTTFFDPAGGGDPILFQHLFWFFGHPEVYILILPGFGIISHIISTFSRKPVFGYLGMAYAMVAIGVVGFVVWAHHMYTVGLSASTQSYFVAATMIIAVPTGVKIFSWIATMWGGSLQFRTPMLWSIGFIFLFTVGGVTGVVLSNAGIDRSLHDTYYVVAHFHYVLSLGAVFAIFAGWYYWFPKMSGYMIPEFWGKLHFWVTFIGVNMVFFPQHFLGLAGMPRRYADYPDAFAHWNYISSIGSYISGVAVIIFLIGTALAFVRKEKAGDNPWGAGATTLEWTLPSPPPYHHFEVLPRIK</sequence>
<dbReference type="KEGG" id="azc:AZC_2959"/>
<evidence type="ECO:0000256" key="18">
    <source>
        <dbReference type="SAM" id="MobiDB-lite"/>
    </source>
</evidence>
<dbReference type="HOGENOM" id="CLU_011899_7_3_5"/>
<reference evidence="21" key="2">
    <citation type="submission" date="2007-04" db="EMBL/GenBank/DDBJ databases">
        <title>Complete genome sequence of the nitrogen-fixing bacterium Azorhizobium caulinodans ORS571.</title>
        <authorList>
            <person name="Lee K.B."/>
            <person name="Backer P.D."/>
            <person name="Aono T."/>
            <person name="Liu C.T."/>
            <person name="Suzuki S."/>
            <person name="Suzuki T."/>
            <person name="Kaneko T."/>
            <person name="Yamada M."/>
            <person name="Tabata S."/>
            <person name="Kupfer D.M."/>
            <person name="Najar F.Z."/>
            <person name="Wiley G.B."/>
            <person name="Roe B."/>
            <person name="Binnewies T."/>
            <person name="Ussery D."/>
            <person name="Vereecke D."/>
            <person name="Gevers D."/>
            <person name="Holsters M."/>
            <person name="Oyaizu H."/>
        </authorList>
    </citation>
    <scope>NUCLEOTIDE SEQUENCE [LARGE SCALE GENOMIC DNA]</scope>
    <source>
        <strain evidence="21">ATCC 43989 / DSM 5975 / JCM 20966 / LMG 6465 / NBRC 14845 / NCIMB 13405 / ORS 571</strain>
    </source>
</reference>
<keyword evidence="9" id="KW-1278">Translocase</keyword>
<comment type="function">
    <text evidence="17">Cytochrome c oxidase is the component of the respiratory chain that catalyzes the reduction of oxygen to water. Subunits 1-3 form the functional core of the enzyme complex. CO I is the catalytic subunit of the enzyme. Electrons originating in cytochrome c are transferred via the copper A center of subunit 2 and heme A of subunit 1 to the bimetallic center formed by heme A3 and copper B.</text>
</comment>
<dbReference type="NCBIfam" id="TIGR02891">
    <property type="entry name" value="CtaD_CoxA"/>
    <property type="match status" value="1"/>
</dbReference>
<evidence type="ECO:0000256" key="8">
    <source>
        <dbReference type="ARBA" id="ARBA00022723"/>
    </source>
</evidence>
<evidence type="ECO:0000256" key="1">
    <source>
        <dbReference type="ARBA" id="ARBA00004651"/>
    </source>
</evidence>
<evidence type="ECO:0000256" key="10">
    <source>
        <dbReference type="ARBA" id="ARBA00022982"/>
    </source>
</evidence>
<evidence type="ECO:0000313" key="21">
    <source>
        <dbReference type="Proteomes" id="UP000000270"/>
    </source>
</evidence>
<feature type="transmembrane region" description="Helical" evidence="17">
    <location>
        <begin position="285"/>
        <end position="309"/>
    </location>
</feature>
<reference evidence="20 21" key="4">
    <citation type="journal article" date="2009" name="Appl. Environ. Microbiol.">
        <title>Comparative genome-wide transcriptional profiling of Azorhizobium caulinodans ORS571 grown under free-living and symbiotic conditions.</title>
        <authorList>
            <person name="Tsukada S."/>
            <person name="Aono T."/>
            <person name="Akiba N."/>
            <person name="Lee KB."/>
            <person name="Liu CT."/>
            <person name="Toyazaki H."/>
            <person name="Oyaizu H."/>
        </authorList>
    </citation>
    <scope>NUCLEOTIDE SEQUENCE [LARGE SCALE GENOMIC DNA]</scope>
    <source>
        <strain evidence="21">ATCC 43989 / DSM 5975 / JCM 20966 / LMG 6465 / NBRC 14845 / NCIMB 13405 / ORS 571</strain>
    </source>
</reference>
<feature type="transmembrane region" description="Helical" evidence="17">
    <location>
        <begin position="200"/>
        <end position="226"/>
    </location>
</feature>
<keyword evidence="8 17" id="KW-0479">Metal-binding</keyword>
<protein>
    <recommendedName>
        <fullName evidence="17">Cytochrome c oxidase subunit 1</fullName>
        <ecNumber evidence="17">7.1.1.9</ecNumber>
    </recommendedName>
</protein>
<keyword evidence="7 16" id="KW-0812">Transmembrane</keyword>
<reference evidence="20 21" key="3">
    <citation type="journal article" date="2008" name="BMC Genomics">
        <title>The genome of the versatile nitrogen fixer Azorhizobium caulinodans ORS571.</title>
        <authorList>
            <person name="Lee KB."/>
            <person name="Backer P.D."/>
            <person name="Aono T."/>
            <person name="Liu CT."/>
            <person name="Suzuki S."/>
            <person name="Suzuki T."/>
            <person name="Kaneko T."/>
            <person name="Yamada M."/>
            <person name="Tabata S."/>
            <person name="Kupfer D.M."/>
            <person name="Najar F.Z."/>
            <person name="Wiley G.B."/>
            <person name="Roe B."/>
            <person name="Binnewies T.T."/>
            <person name="Ussery D.W."/>
            <person name="D'Haeze W."/>
            <person name="Herder J.D."/>
            <person name="Gevers D."/>
            <person name="Vereecke D."/>
            <person name="Holsters M."/>
            <person name="Oyaizu H."/>
        </authorList>
    </citation>
    <scope>NUCLEOTIDE SEQUENCE [LARGE SCALE GENOMIC DNA]</scope>
    <source>
        <strain evidence="21">ATCC 43989 / DSM 5975 / JCM 20966 / LMG 6465 / NBRC 14845 / NCIMB 13405 / ORS 571</strain>
    </source>
</reference>
<reference evidence="20 21" key="1">
    <citation type="journal article" date="2007" name="Appl. Environ. Microbiol.">
        <title>Rhizobial factors required for stem nodule maturation and maintenance in Sesbania rostrata-Azorhizobium caulinodans ORS571 symbiosis.</title>
        <authorList>
            <person name="Suzuki S."/>
            <person name="Aono T."/>
            <person name="Lee KB."/>
            <person name="Suzuki T."/>
            <person name="Liu CT."/>
            <person name="Miwa H."/>
            <person name="Wakao S."/>
            <person name="Iki T."/>
            <person name="Oyaizu H."/>
        </authorList>
    </citation>
    <scope>NUCLEOTIDE SEQUENCE [LARGE SCALE GENOMIC DNA]</scope>
    <source>
        <strain evidence="21">ATCC 43989 / DSM 5975 / JCM 20966 / LMG 6465 / NBRC 14845 / NCIMB 13405 / ORS 571</strain>
    </source>
</reference>
<dbReference type="Pfam" id="PF00115">
    <property type="entry name" value="COX1"/>
    <property type="match status" value="1"/>
</dbReference>
<dbReference type="InterPro" id="IPR014241">
    <property type="entry name" value="Cyt_c_oxidase_su1_bac"/>
</dbReference>
<feature type="transmembrane region" description="Helical" evidence="17">
    <location>
        <begin position="321"/>
        <end position="345"/>
    </location>
</feature>
<dbReference type="GO" id="GO:0045277">
    <property type="term" value="C:respiratory chain complex IV"/>
    <property type="evidence" value="ECO:0007669"/>
    <property type="project" value="InterPro"/>
</dbReference>
<comment type="subcellular location">
    <subcellularLocation>
        <location evidence="1 17">Cell membrane</location>
        <topology evidence="1 17">Multi-pass membrane protein</topology>
    </subcellularLocation>
</comment>
<evidence type="ECO:0000256" key="14">
    <source>
        <dbReference type="ARBA" id="ARBA00023136"/>
    </source>
</evidence>
<dbReference type="PRINTS" id="PR01165">
    <property type="entry name" value="CYCOXIDASEI"/>
</dbReference>
<dbReference type="GO" id="GO:0004129">
    <property type="term" value="F:cytochrome-c oxidase activity"/>
    <property type="evidence" value="ECO:0007669"/>
    <property type="project" value="UniProtKB-EC"/>
</dbReference>
<dbReference type="GO" id="GO:0006119">
    <property type="term" value="P:oxidative phosphorylation"/>
    <property type="evidence" value="ECO:0007669"/>
    <property type="project" value="UniProtKB-UniPathway"/>
</dbReference>
<dbReference type="InterPro" id="IPR036927">
    <property type="entry name" value="Cyt_c_oxase-like_su1_sf"/>
</dbReference>
<keyword evidence="6 16" id="KW-0679">Respiratory chain</keyword>
<dbReference type="InterPro" id="IPR033944">
    <property type="entry name" value="Cyt_c_oxase_su1_dom"/>
</dbReference>
<dbReference type="InterPro" id="IPR023616">
    <property type="entry name" value="Cyt_c_oxase-like_su1_dom"/>
</dbReference>
<dbReference type="AlphaFoldDB" id="A8IDL5"/>
<dbReference type="Proteomes" id="UP000000270">
    <property type="component" value="Chromosome"/>
</dbReference>
<evidence type="ECO:0000256" key="2">
    <source>
        <dbReference type="ARBA" id="ARBA00004673"/>
    </source>
</evidence>
<feature type="transmembrane region" description="Helical" evidence="17">
    <location>
        <begin position="150"/>
        <end position="168"/>
    </location>
</feature>
<dbReference type="EMBL" id="AP009384">
    <property type="protein sequence ID" value="BAF88957.1"/>
    <property type="molecule type" value="Genomic_DNA"/>
</dbReference>
<comment type="catalytic activity">
    <reaction evidence="15 17">
        <text>4 Fe(II)-[cytochrome c] + O2 + 8 H(+)(in) = 4 Fe(III)-[cytochrome c] + 2 H2O + 4 H(+)(out)</text>
        <dbReference type="Rhea" id="RHEA:11436"/>
        <dbReference type="Rhea" id="RHEA-COMP:10350"/>
        <dbReference type="Rhea" id="RHEA-COMP:14399"/>
        <dbReference type="ChEBI" id="CHEBI:15377"/>
        <dbReference type="ChEBI" id="CHEBI:15378"/>
        <dbReference type="ChEBI" id="CHEBI:15379"/>
        <dbReference type="ChEBI" id="CHEBI:29033"/>
        <dbReference type="ChEBI" id="CHEBI:29034"/>
        <dbReference type="EC" id="7.1.1.9"/>
    </reaction>
</comment>
<evidence type="ECO:0000256" key="6">
    <source>
        <dbReference type="ARBA" id="ARBA00022660"/>
    </source>
</evidence>
<evidence type="ECO:0000256" key="12">
    <source>
        <dbReference type="ARBA" id="ARBA00023004"/>
    </source>
</evidence>
<keyword evidence="14 17" id="KW-0472">Membrane</keyword>
<dbReference type="GO" id="GO:0005886">
    <property type="term" value="C:plasma membrane"/>
    <property type="evidence" value="ECO:0007669"/>
    <property type="project" value="UniProtKB-SubCell"/>
</dbReference>
<dbReference type="GO" id="GO:0020037">
    <property type="term" value="F:heme binding"/>
    <property type="evidence" value="ECO:0007669"/>
    <property type="project" value="InterPro"/>
</dbReference>
<reference evidence="20 21" key="6">
    <citation type="journal article" date="2011" name="Appl. Environ. Microbiol.">
        <title>Involvement of the azorhizobial chromosome partition gene (parA) in the onset of bacteroid differentiation during Sesbania rostrata stem nodule development.</title>
        <authorList>
            <person name="Liu CT."/>
            <person name="Lee KB."/>
            <person name="Wang YS."/>
            <person name="Peng MH."/>
            <person name="Lee KT."/>
            <person name="Suzuki S."/>
            <person name="Suzuki T."/>
            <person name="Oyaizu H."/>
        </authorList>
    </citation>
    <scope>NUCLEOTIDE SEQUENCE [LARGE SCALE GENOMIC DNA]</scope>
    <source>
        <strain evidence="21">ATCC 43989 / DSM 5975 / JCM 20966 / LMG 6465 / NBRC 14845 / NCIMB 13405 / ORS 571</strain>
    </source>
</reference>
<feature type="transmembrane region" description="Helical" evidence="17">
    <location>
        <begin position="462"/>
        <end position="484"/>
    </location>
</feature>
<keyword evidence="13 17" id="KW-0186">Copper</keyword>
<keyword evidence="11 17" id="KW-1133">Transmembrane helix</keyword>
<feature type="transmembrane region" description="Helical" evidence="17">
    <location>
        <begin position="357"/>
        <end position="380"/>
    </location>
</feature>
<evidence type="ECO:0000256" key="15">
    <source>
        <dbReference type="ARBA" id="ARBA00047816"/>
    </source>
</evidence>
<feature type="transmembrane region" description="Helical" evidence="17">
    <location>
        <begin position="431"/>
        <end position="450"/>
    </location>
</feature>
<name>A8IDL5_AZOC5</name>
<keyword evidence="5 16" id="KW-0349">Heme</keyword>
<feature type="transmembrane region" description="Helical" evidence="17">
    <location>
        <begin position="504"/>
        <end position="531"/>
    </location>
</feature>
<evidence type="ECO:0000256" key="7">
    <source>
        <dbReference type="ARBA" id="ARBA00022692"/>
    </source>
</evidence>
<dbReference type="UniPathway" id="UPA00705"/>
<evidence type="ECO:0000256" key="13">
    <source>
        <dbReference type="ARBA" id="ARBA00023008"/>
    </source>
</evidence>
<dbReference type="PANTHER" id="PTHR10422:SF18">
    <property type="entry name" value="CYTOCHROME C OXIDASE SUBUNIT 1"/>
    <property type="match status" value="1"/>
</dbReference>
<dbReference type="STRING" id="438753.AZC_2959"/>
<evidence type="ECO:0000256" key="4">
    <source>
        <dbReference type="ARBA" id="ARBA00022448"/>
    </source>
</evidence>
<keyword evidence="12 17" id="KW-0408">Iron</keyword>
<feature type="transmembrane region" description="Helical" evidence="17">
    <location>
        <begin position="106"/>
        <end position="129"/>
    </location>
</feature>
<organism evidence="20 21">
    <name type="scientific">Azorhizobium caulinodans (strain ATCC 43989 / DSM 5975 / JCM 20966 / LMG 6465 / NBRC 14845 / NCIMB 13405 / ORS 571)</name>
    <dbReference type="NCBI Taxonomy" id="438753"/>
    <lineage>
        <taxon>Bacteria</taxon>
        <taxon>Pseudomonadati</taxon>
        <taxon>Pseudomonadota</taxon>
        <taxon>Alphaproteobacteria</taxon>
        <taxon>Hyphomicrobiales</taxon>
        <taxon>Xanthobacteraceae</taxon>
        <taxon>Azorhizobium</taxon>
    </lineage>
</organism>
<dbReference type="eggNOG" id="COG0843">
    <property type="taxonomic scope" value="Bacteria"/>
</dbReference>
<dbReference type="PROSITE" id="PS50855">
    <property type="entry name" value="COX1"/>
    <property type="match status" value="1"/>
</dbReference>
<dbReference type="EC" id="7.1.1.9" evidence="17"/>
<evidence type="ECO:0000313" key="20">
    <source>
        <dbReference type="EMBL" id="BAF88957.1"/>
    </source>
</evidence>
<comment type="similarity">
    <text evidence="3 16">Belongs to the heme-copper respiratory oxidase family.</text>
</comment>
<feature type="transmembrane region" description="Helical" evidence="17">
    <location>
        <begin position="238"/>
        <end position="265"/>
    </location>
</feature>
<feature type="domain" description="Cytochrome oxidase subunit I profile" evidence="19">
    <location>
        <begin position="55"/>
        <end position="568"/>
    </location>
</feature>
<dbReference type="Gene3D" id="1.20.210.10">
    <property type="entry name" value="Cytochrome c oxidase-like, subunit I domain"/>
    <property type="match status" value="1"/>
</dbReference>
<evidence type="ECO:0000256" key="16">
    <source>
        <dbReference type="RuleBase" id="RU000370"/>
    </source>
</evidence>
<dbReference type="InterPro" id="IPR000883">
    <property type="entry name" value="Cyt_C_Oxase_1"/>
</dbReference>
<evidence type="ECO:0000256" key="11">
    <source>
        <dbReference type="ARBA" id="ARBA00022989"/>
    </source>
</evidence>
<dbReference type="InterPro" id="IPR023615">
    <property type="entry name" value="Cyt_c_Oxase_su1_BS"/>
</dbReference>
<dbReference type="CDD" id="cd01663">
    <property type="entry name" value="Cyt_c_Oxidase_I"/>
    <property type="match status" value="1"/>
</dbReference>
<dbReference type="FunFam" id="1.20.210.10:FF:000004">
    <property type="entry name" value="Cytochrome c oxidase subunit 1"/>
    <property type="match status" value="1"/>
</dbReference>
<proteinExistence type="inferred from homology"/>
<evidence type="ECO:0000259" key="19">
    <source>
        <dbReference type="PROSITE" id="PS50855"/>
    </source>
</evidence>
<evidence type="ECO:0000256" key="3">
    <source>
        <dbReference type="ARBA" id="ARBA00009578"/>
    </source>
</evidence>
<accession>A8IDL5</accession>
<feature type="region of interest" description="Disordered" evidence="18">
    <location>
        <begin position="1"/>
        <end position="22"/>
    </location>
</feature>
<dbReference type="GO" id="GO:0022904">
    <property type="term" value="P:respiratory electron transport chain"/>
    <property type="evidence" value="ECO:0007669"/>
    <property type="project" value="TreeGrafter"/>
</dbReference>
<evidence type="ECO:0000256" key="17">
    <source>
        <dbReference type="RuleBase" id="RU363061"/>
    </source>
</evidence>
<keyword evidence="10 16" id="KW-0249">Electron transport</keyword>
<dbReference type="GO" id="GO:0046872">
    <property type="term" value="F:metal ion binding"/>
    <property type="evidence" value="ECO:0007669"/>
    <property type="project" value="UniProtKB-KW"/>
</dbReference>
<gene>
    <name evidence="20" type="ordered locus">AZC_2959</name>
</gene>
<keyword evidence="17" id="KW-1003">Cell membrane</keyword>
<dbReference type="PROSITE" id="PS00077">
    <property type="entry name" value="COX1_CUB"/>
    <property type="match status" value="1"/>
</dbReference>
<keyword evidence="4 16" id="KW-0813">Transport</keyword>
<reference evidence="20 21" key="5">
    <citation type="journal article" date="2010" name="Appl. Environ. Microbiol.">
        <title>phrR-like gene praR of Azorhizobium caulinodans ORS571 is essential for symbiosis with Sesbania rostrata and is involved in expression of reb genes.</title>
        <authorList>
            <person name="Akiba N."/>
            <person name="Aono T."/>
            <person name="Toyazaki H."/>
            <person name="Sato S."/>
            <person name="Oyaizu H."/>
        </authorList>
    </citation>
    <scope>NUCLEOTIDE SEQUENCE [LARGE SCALE GENOMIC DNA]</scope>
    <source>
        <strain evidence="21">ATCC 43989 / DSM 5975 / JCM 20966 / LMG 6465 / NBRC 14845 / NCIMB 13405 / ORS 571</strain>
    </source>
</reference>
<dbReference type="GO" id="GO:0015990">
    <property type="term" value="P:electron transport coupled proton transport"/>
    <property type="evidence" value="ECO:0007669"/>
    <property type="project" value="InterPro"/>
</dbReference>
<evidence type="ECO:0000256" key="5">
    <source>
        <dbReference type="ARBA" id="ARBA00022617"/>
    </source>
</evidence>
<dbReference type="SUPFAM" id="SSF81442">
    <property type="entry name" value="Cytochrome c oxidase subunit I-like"/>
    <property type="match status" value="1"/>
</dbReference>
<dbReference type="PANTHER" id="PTHR10422">
    <property type="entry name" value="CYTOCHROME C OXIDASE SUBUNIT 1"/>
    <property type="match status" value="1"/>
</dbReference>
<keyword evidence="21" id="KW-1185">Reference proteome</keyword>
<feature type="transmembrane region" description="Helical" evidence="17">
    <location>
        <begin position="64"/>
        <end position="86"/>
    </location>
</feature>
<feature type="transmembrane region" description="Helical" evidence="17">
    <location>
        <begin position="392"/>
        <end position="411"/>
    </location>
</feature>
<comment type="pathway">
    <text evidence="2 17">Energy metabolism; oxidative phosphorylation.</text>
</comment>
<evidence type="ECO:0000256" key="9">
    <source>
        <dbReference type="ARBA" id="ARBA00022967"/>
    </source>
</evidence>